<comment type="caution">
    <text evidence="2">The sequence shown here is derived from an EMBL/GenBank/DDBJ whole genome shotgun (WGS) entry which is preliminary data.</text>
</comment>
<evidence type="ECO:0000313" key="2">
    <source>
        <dbReference type="EMBL" id="KAI5355573.1"/>
    </source>
</evidence>
<dbReference type="EMBL" id="JAJFAZ020000001">
    <property type="protein sequence ID" value="KAI5355573.1"/>
    <property type="molecule type" value="Genomic_DNA"/>
</dbReference>
<gene>
    <name evidence="2" type="ORF">L3X38_008468</name>
</gene>
<evidence type="ECO:0000313" key="3">
    <source>
        <dbReference type="Proteomes" id="UP001054821"/>
    </source>
</evidence>
<name>A0AAD4ZWU3_PRUDU</name>
<accession>A0AAD4ZWU3</accession>
<organism evidence="2 3">
    <name type="scientific">Prunus dulcis</name>
    <name type="common">Almond</name>
    <name type="synonym">Amygdalus dulcis</name>
    <dbReference type="NCBI Taxonomy" id="3755"/>
    <lineage>
        <taxon>Eukaryota</taxon>
        <taxon>Viridiplantae</taxon>
        <taxon>Streptophyta</taxon>
        <taxon>Embryophyta</taxon>
        <taxon>Tracheophyta</taxon>
        <taxon>Spermatophyta</taxon>
        <taxon>Magnoliopsida</taxon>
        <taxon>eudicotyledons</taxon>
        <taxon>Gunneridae</taxon>
        <taxon>Pentapetalae</taxon>
        <taxon>rosids</taxon>
        <taxon>fabids</taxon>
        <taxon>Rosales</taxon>
        <taxon>Rosaceae</taxon>
        <taxon>Amygdaloideae</taxon>
        <taxon>Amygdaleae</taxon>
        <taxon>Prunus</taxon>
    </lineage>
</organism>
<feature type="compositionally biased region" description="Basic and acidic residues" evidence="1">
    <location>
        <begin position="43"/>
        <end position="52"/>
    </location>
</feature>
<protein>
    <submittedName>
        <fullName evidence="2">Uncharacterized protein</fullName>
    </submittedName>
</protein>
<evidence type="ECO:0000256" key="1">
    <source>
        <dbReference type="SAM" id="MobiDB-lite"/>
    </source>
</evidence>
<sequence length="95" mass="10563">MARWWIHVHVYSLGAQNIQKMQLEQLERFKIHTWLYGNGGRRREIGGCEDRTTPAASSPNSGETAAAGGGSWLGLEEDIVPVILVPAPVHSRGRW</sequence>
<dbReference type="Proteomes" id="UP001054821">
    <property type="component" value="Chromosome 1"/>
</dbReference>
<proteinExistence type="predicted"/>
<keyword evidence="3" id="KW-1185">Reference proteome</keyword>
<feature type="region of interest" description="Disordered" evidence="1">
    <location>
        <begin position="43"/>
        <end position="69"/>
    </location>
</feature>
<feature type="compositionally biased region" description="Polar residues" evidence="1">
    <location>
        <begin position="54"/>
        <end position="63"/>
    </location>
</feature>
<dbReference type="AlphaFoldDB" id="A0AAD4ZWU3"/>
<reference evidence="2 3" key="1">
    <citation type="journal article" date="2022" name="G3 (Bethesda)">
        <title>Whole-genome sequence and methylome profiling of the almond [Prunus dulcis (Mill.) D.A. Webb] cultivar 'Nonpareil'.</title>
        <authorList>
            <person name="D'Amico-Willman K.M."/>
            <person name="Ouma W.Z."/>
            <person name="Meulia T."/>
            <person name="Sideli G.M."/>
            <person name="Gradziel T.M."/>
            <person name="Fresnedo-Ramirez J."/>
        </authorList>
    </citation>
    <scope>NUCLEOTIDE SEQUENCE [LARGE SCALE GENOMIC DNA]</scope>
    <source>
        <strain evidence="2">Clone GOH B32 T37-40</strain>
    </source>
</reference>